<dbReference type="AlphaFoldDB" id="A0A1X0XQB9"/>
<feature type="transmembrane region" description="Helical" evidence="5">
    <location>
        <begin position="58"/>
        <end position="86"/>
    </location>
</feature>
<evidence type="ECO:0000313" key="7">
    <source>
        <dbReference type="Proteomes" id="UP000193136"/>
    </source>
</evidence>
<dbReference type="PANTHER" id="PTHR37306:SF1">
    <property type="entry name" value="COLICIN V PRODUCTION PROTEIN"/>
    <property type="match status" value="1"/>
</dbReference>
<dbReference type="EMBL" id="NAAD01000028">
    <property type="protein sequence ID" value="ORJ55037.1"/>
    <property type="molecule type" value="Genomic_DNA"/>
</dbReference>
<dbReference type="GO" id="GO:0009403">
    <property type="term" value="P:toxin biosynthetic process"/>
    <property type="evidence" value="ECO:0007669"/>
    <property type="project" value="InterPro"/>
</dbReference>
<gene>
    <name evidence="6" type="ORF">B5V00_15295</name>
</gene>
<dbReference type="RefSeq" id="WP_085011677.1">
    <property type="nucleotide sequence ID" value="NZ_NAAD01000028.1"/>
</dbReference>
<evidence type="ECO:0000256" key="1">
    <source>
        <dbReference type="ARBA" id="ARBA00004141"/>
    </source>
</evidence>
<dbReference type="Proteomes" id="UP000193136">
    <property type="component" value="Unassembled WGS sequence"/>
</dbReference>
<feature type="transmembrane region" description="Helical" evidence="5">
    <location>
        <begin position="28"/>
        <end position="46"/>
    </location>
</feature>
<evidence type="ECO:0000256" key="5">
    <source>
        <dbReference type="SAM" id="Phobius"/>
    </source>
</evidence>
<dbReference type="PANTHER" id="PTHR37306">
    <property type="entry name" value="COLICIN V PRODUCTION PROTEIN"/>
    <property type="match status" value="1"/>
</dbReference>
<comment type="subcellular location">
    <subcellularLocation>
        <location evidence="1">Membrane</location>
        <topology evidence="1">Multi-pass membrane protein</topology>
    </subcellularLocation>
</comment>
<keyword evidence="7" id="KW-1185">Reference proteome</keyword>
<evidence type="ECO:0000313" key="6">
    <source>
        <dbReference type="EMBL" id="ORJ55037.1"/>
    </source>
</evidence>
<reference evidence="6 7" key="1">
    <citation type="submission" date="2017-03" db="EMBL/GenBank/DDBJ databases">
        <title>Genome sequence of Geothermobacter sp. EPR-M, Deep-Sea Iron Reducer.</title>
        <authorList>
            <person name="Tully B."/>
            <person name="Savalia P."/>
            <person name="Abuyen K."/>
            <person name="Baughan C."/>
            <person name="Romero E."/>
            <person name="Ronkowski C."/>
            <person name="Torres B."/>
            <person name="Tremblay J."/>
            <person name="Trujillo A."/>
            <person name="Tyler M."/>
            <person name="Perez-Rodriguez I."/>
            <person name="Amend J."/>
        </authorList>
    </citation>
    <scope>NUCLEOTIDE SEQUENCE [LARGE SCALE GENOMIC DNA]</scope>
    <source>
        <strain evidence="6 7">EPR-M</strain>
    </source>
</reference>
<feature type="transmembrane region" description="Helical" evidence="5">
    <location>
        <begin position="98"/>
        <end position="122"/>
    </location>
</feature>
<dbReference type="OrthoDB" id="5396580at2"/>
<sequence>MNGFDIAILGVMAAFLLKGALRGLLKEVCSLLGLVVGGFLAFRYQGPLGEVLMKACDWPAQVCVVLAFLALFLSSIVLFGAIGFLLSRFVKLVFLGGLNRVAGGFFGLAQGVLLLAIVLFALSLRPLPGGLTPVLRRSQLAPPLVTLGKSAMNGSRSLLYGGR</sequence>
<name>A0A1X0XQB9_9BACT</name>
<keyword evidence="3 5" id="KW-1133">Transmembrane helix</keyword>
<dbReference type="InterPro" id="IPR003825">
    <property type="entry name" value="Colicin-V_CvpA"/>
</dbReference>
<organism evidence="6 7">
    <name type="scientific">Geothermobacter hydrogeniphilus</name>
    <dbReference type="NCBI Taxonomy" id="1969733"/>
    <lineage>
        <taxon>Bacteria</taxon>
        <taxon>Pseudomonadati</taxon>
        <taxon>Thermodesulfobacteriota</taxon>
        <taxon>Desulfuromonadia</taxon>
        <taxon>Desulfuromonadales</taxon>
        <taxon>Geothermobacteraceae</taxon>
        <taxon>Geothermobacter</taxon>
    </lineage>
</organism>
<dbReference type="GO" id="GO:0016020">
    <property type="term" value="C:membrane"/>
    <property type="evidence" value="ECO:0007669"/>
    <property type="project" value="UniProtKB-SubCell"/>
</dbReference>
<accession>A0A1X0XQB9</accession>
<evidence type="ECO:0000256" key="3">
    <source>
        <dbReference type="ARBA" id="ARBA00022989"/>
    </source>
</evidence>
<dbReference type="Pfam" id="PF02674">
    <property type="entry name" value="Colicin_V"/>
    <property type="match status" value="1"/>
</dbReference>
<protein>
    <submittedName>
        <fullName evidence="6">Colicin V production protein</fullName>
    </submittedName>
</protein>
<comment type="caution">
    <text evidence="6">The sequence shown here is derived from an EMBL/GenBank/DDBJ whole genome shotgun (WGS) entry which is preliminary data.</text>
</comment>
<evidence type="ECO:0000256" key="4">
    <source>
        <dbReference type="ARBA" id="ARBA00023136"/>
    </source>
</evidence>
<keyword evidence="4 5" id="KW-0472">Membrane</keyword>
<dbReference type="STRING" id="1969733.B5V00_15295"/>
<keyword evidence="2 5" id="KW-0812">Transmembrane</keyword>
<proteinExistence type="predicted"/>
<evidence type="ECO:0000256" key="2">
    <source>
        <dbReference type="ARBA" id="ARBA00022692"/>
    </source>
</evidence>